<accession>A0A098LM31</accession>
<reference evidence="2 3" key="1">
    <citation type="submission" date="2014-09" db="EMBL/GenBank/DDBJ databases">
        <title>Sporocytophaga myxococcoides PG-01 genome sequencing.</title>
        <authorList>
            <person name="Liu L."/>
            <person name="Gao P.J."/>
            <person name="Chen G.J."/>
            <person name="Wang L.S."/>
        </authorList>
    </citation>
    <scope>NUCLEOTIDE SEQUENCE [LARGE SCALE GENOMIC DNA]</scope>
    <source>
        <strain evidence="2 3">PG-01</strain>
    </source>
</reference>
<dbReference type="eggNOG" id="COG2226">
    <property type="taxonomic scope" value="Bacteria"/>
</dbReference>
<organism evidence="2 3">
    <name type="scientific">Sporocytophaga myxococcoides</name>
    <dbReference type="NCBI Taxonomy" id="153721"/>
    <lineage>
        <taxon>Bacteria</taxon>
        <taxon>Pseudomonadati</taxon>
        <taxon>Bacteroidota</taxon>
        <taxon>Cytophagia</taxon>
        <taxon>Cytophagales</taxon>
        <taxon>Cytophagaceae</taxon>
        <taxon>Sporocytophaga</taxon>
    </lineage>
</organism>
<comment type="caution">
    <text evidence="2">The sequence shown here is derived from an EMBL/GenBank/DDBJ whole genome shotgun (WGS) entry which is preliminary data.</text>
</comment>
<protein>
    <recommendedName>
        <fullName evidence="1">Methyltransferase type 11 domain-containing protein</fullName>
    </recommendedName>
</protein>
<proteinExistence type="predicted"/>
<dbReference type="SUPFAM" id="SSF53335">
    <property type="entry name" value="S-adenosyl-L-methionine-dependent methyltransferases"/>
    <property type="match status" value="1"/>
</dbReference>
<dbReference type="InterPro" id="IPR029063">
    <property type="entry name" value="SAM-dependent_MTases_sf"/>
</dbReference>
<dbReference type="STRING" id="153721.MYP_4428"/>
<dbReference type="OrthoDB" id="3896938at2"/>
<dbReference type="Gene3D" id="3.40.50.150">
    <property type="entry name" value="Vaccinia Virus protein VP39"/>
    <property type="match status" value="1"/>
</dbReference>
<dbReference type="Proteomes" id="UP000030185">
    <property type="component" value="Unassembled WGS sequence"/>
</dbReference>
<dbReference type="Pfam" id="PF08241">
    <property type="entry name" value="Methyltransf_11"/>
    <property type="match status" value="1"/>
</dbReference>
<feature type="domain" description="Methyltransferase type 11" evidence="1">
    <location>
        <begin position="122"/>
        <end position="173"/>
    </location>
</feature>
<dbReference type="InterPro" id="IPR013216">
    <property type="entry name" value="Methyltransf_11"/>
</dbReference>
<gene>
    <name evidence="2" type="ORF">MYP_4428</name>
</gene>
<name>A0A098LM31_9BACT</name>
<dbReference type="CDD" id="cd02440">
    <property type="entry name" value="AdoMet_MTases"/>
    <property type="match status" value="1"/>
</dbReference>
<evidence type="ECO:0000313" key="3">
    <source>
        <dbReference type="Proteomes" id="UP000030185"/>
    </source>
</evidence>
<dbReference type="AlphaFoldDB" id="A0A098LM31"/>
<keyword evidence="3" id="KW-1185">Reference proteome</keyword>
<evidence type="ECO:0000313" key="2">
    <source>
        <dbReference type="EMBL" id="GAL87198.1"/>
    </source>
</evidence>
<sequence>MLLIIKKIYKSILSEKTRIKLHYIRFSIRGYFYSGSKVTCVCCNKSFTKFLPYGKVKRENAACPSCNTLERNRVLYLYLRDKTNFFHDQLAVLHFAPENRLEKIFRKMKNLHYISGDINPQVAMKQVDIQSIDFPDNHFDVIICSHVLGHVPDEVKALSELRRVIKPDGSVIIMTKIYNDISATLEGSELSNAEDQEIFRKHGKDFHESLQRGGFDVSIIDVAEEVGNAAAVKYGLGEKELIFLCKRKVKS</sequence>
<dbReference type="EMBL" id="BBLT01000011">
    <property type="protein sequence ID" value="GAL87198.1"/>
    <property type="molecule type" value="Genomic_DNA"/>
</dbReference>
<dbReference type="GO" id="GO:0008757">
    <property type="term" value="F:S-adenosylmethionine-dependent methyltransferase activity"/>
    <property type="evidence" value="ECO:0007669"/>
    <property type="project" value="InterPro"/>
</dbReference>
<dbReference type="RefSeq" id="WP_052430422.1">
    <property type="nucleotide sequence ID" value="NZ_BBLT01000011.1"/>
</dbReference>
<evidence type="ECO:0000259" key="1">
    <source>
        <dbReference type="Pfam" id="PF08241"/>
    </source>
</evidence>